<reference evidence="2 3" key="1">
    <citation type="submission" date="2016-03" db="EMBL/GenBank/DDBJ databases">
        <authorList>
            <person name="Ploux O."/>
        </authorList>
    </citation>
    <scope>NUCLEOTIDE SEQUENCE [LARGE SCALE GENOMIC DNA]</scope>
    <source>
        <strain evidence="2 3">BER2</strain>
    </source>
</reference>
<organism evidence="2 3">
    <name type="scientific">Bdellovibrio bacteriovorus</name>
    <dbReference type="NCBI Taxonomy" id="959"/>
    <lineage>
        <taxon>Bacteria</taxon>
        <taxon>Pseudomonadati</taxon>
        <taxon>Bdellovibrionota</taxon>
        <taxon>Bdellovibrionia</taxon>
        <taxon>Bdellovibrionales</taxon>
        <taxon>Pseudobdellovibrionaceae</taxon>
        <taxon>Bdellovibrio</taxon>
    </lineage>
</organism>
<sequence>MSNRGSLFLSGLFALLTGPLAQAESISTTIHHHYQAPRALGMGDAFVAVANDYSAIFYNPAGLARRDDGQINLSLSAAGTPGAMDFYDEYSKIESSSQSETDKQTAYLELIQKHYGDVYSLRLAPLEGFWVRPNWGVALIPMDVSVEMAMHQQVGPTLNATVYADTTLGLAYGDDLHWFDHGRLSWGITGKFVNRGFFSQPISATDLAASDEIVSKEDLLEGYTIDADLGVLWTPELPDSGVWSLLRLAHPTFGAVVRNVAETGFGQSMQLVNKEKQNGTPEKLYRVFDLGSRWEYPSMWIFGGRGVLDVRDLGHPDFTWRKGIHLGFEFDWTVTSWWKGQYRVGMSQGFWTAGLSAELGIFNLDVVSYADDVGTRNTPIESRVYATRLNLDF</sequence>
<keyword evidence="1" id="KW-0732">Signal</keyword>
<dbReference type="AlphaFoldDB" id="A0A150WGK3"/>
<gene>
    <name evidence="2" type="ORF">AZI85_07860</name>
</gene>
<evidence type="ECO:0000256" key="1">
    <source>
        <dbReference type="SAM" id="SignalP"/>
    </source>
</evidence>
<dbReference type="Gene3D" id="2.40.160.60">
    <property type="entry name" value="Outer membrane protein transport protein (OMPP1/FadL/TodX)"/>
    <property type="match status" value="1"/>
</dbReference>
<evidence type="ECO:0008006" key="4">
    <source>
        <dbReference type="Google" id="ProtNLM"/>
    </source>
</evidence>
<dbReference type="Proteomes" id="UP000075391">
    <property type="component" value="Unassembled WGS sequence"/>
</dbReference>
<feature type="chain" id="PRO_5007572968" description="Conjugal transfer protein TraF" evidence="1">
    <location>
        <begin position="24"/>
        <end position="393"/>
    </location>
</feature>
<dbReference type="RefSeq" id="WP_063244216.1">
    <property type="nucleotide sequence ID" value="NZ_CP168967.1"/>
</dbReference>
<proteinExistence type="predicted"/>
<dbReference type="OrthoDB" id="5290811at2"/>
<accession>A0A150WGK3</accession>
<feature type="signal peptide" evidence="1">
    <location>
        <begin position="1"/>
        <end position="23"/>
    </location>
</feature>
<name>A0A150WGK3_BDEBC</name>
<dbReference type="EMBL" id="LUKF01000016">
    <property type="protein sequence ID" value="KYG62104.1"/>
    <property type="molecule type" value="Genomic_DNA"/>
</dbReference>
<evidence type="ECO:0000313" key="3">
    <source>
        <dbReference type="Proteomes" id="UP000075391"/>
    </source>
</evidence>
<protein>
    <recommendedName>
        <fullName evidence="4">Conjugal transfer protein TraF</fullName>
    </recommendedName>
</protein>
<comment type="caution">
    <text evidence="2">The sequence shown here is derived from an EMBL/GenBank/DDBJ whole genome shotgun (WGS) entry which is preliminary data.</text>
</comment>
<evidence type="ECO:0000313" key="2">
    <source>
        <dbReference type="EMBL" id="KYG62104.1"/>
    </source>
</evidence>